<dbReference type="EMBL" id="JAHRIP010084913">
    <property type="protein sequence ID" value="MEQ2313822.1"/>
    <property type="molecule type" value="Genomic_DNA"/>
</dbReference>
<keyword evidence="3" id="KW-1185">Reference proteome</keyword>
<accession>A0ABV1A763</accession>
<evidence type="ECO:0000256" key="1">
    <source>
        <dbReference type="SAM" id="MobiDB-lite"/>
    </source>
</evidence>
<reference evidence="2 3" key="1">
    <citation type="submission" date="2021-06" db="EMBL/GenBank/DDBJ databases">
        <authorList>
            <person name="Palmer J.M."/>
        </authorList>
    </citation>
    <scope>NUCLEOTIDE SEQUENCE [LARGE SCALE GENOMIC DNA]</scope>
    <source>
        <strain evidence="2 3">AS_MEX2019</strain>
        <tissue evidence="2">Muscle</tissue>
    </source>
</reference>
<comment type="caution">
    <text evidence="2">The sequence shown here is derived from an EMBL/GenBank/DDBJ whole genome shotgun (WGS) entry which is preliminary data.</text>
</comment>
<gene>
    <name evidence="2" type="ORF">AMECASPLE_005847</name>
</gene>
<feature type="region of interest" description="Disordered" evidence="1">
    <location>
        <begin position="1"/>
        <end position="49"/>
    </location>
</feature>
<name>A0ABV1A763_9TELE</name>
<sequence length="182" mass="19947">MVSPQEVGRATPRPEFQLHDRKERKKMCRPGPLAQQRQQHPDPAALTHLHHPTDHECLSRCPACPPLPEGVPVEAETEQHTPMVCPAGSGDSNRKAVLVGTKLGFPTWRAVGLAVRQQPLSAPFQGFNPSFQGRATKLVTERTCIDLCQCSLGVNDPETDGTSLMLILFMKREAAALRIGTN</sequence>
<dbReference type="Proteomes" id="UP001469553">
    <property type="component" value="Unassembled WGS sequence"/>
</dbReference>
<proteinExistence type="predicted"/>
<evidence type="ECO:0000313" key="3">
    <source>
        <dbReference type="Proteomes" id="UP001469553"/>
    </source>
</evidence>
<evidence type="ECO:0000313" key="2">
    <source>
        <dbReference type="EMBL" id="MEQ2313822.1"/>
    </source>
</evidence>
<protein>
    <submittedName>
        <fullName evidence="2">Uncharacterized protein</fullName>
    </submittedName>
</protein>
<organism evidence="2 3">
    <name type="scientific">Ameca splendens</name>
    <dbReference type="NCBI Taxonomy" id="208324"/>
    <lineage>
        <taxon>Eukaryota</taxon>
        <taxon>Metazoa</taxon>
        <taxon>Chordata</taxon>
        <taxon>Craniata</taxon>
        <taxon>Vertebrata</taxon>
        <taxon>Euteleostomi</taxon>
        <taxon>Actinopterygii</taxon>
        <taxon>Neopterygii</taxon>
        <taxon>Teleostei</taxon>
        <taxon>Neoteleostei</taxon>
        <taxon>Acanthomorphata</taxon>
        <taxon>Ovalentaria</taxon>
        <taxon>Atherinomorphae</taxon>
        <taxon>Cyprinodontiformes</taxon>
        <taxon>Goodeidae</taxon>
        <taxon>Ameca</taxon>
    </lineage>
</organism>